<dbReference type="Proteomes" id="UP000034681">
    <property type="component" value="Unassembled WGS sequence"/>
</dbReference>
<accession>A0A0M2Q4N1</accession>
<dbReference type="GO" id="GO:0009378">
    <property type="term" value="F:four-way junction helicase activity"/>
    <property type="evidence" value="ECO:0007669"/>
    <property type="project" value="InterPro"/>
</dbReference>
<dbReference type="NCBIfam" id="TIGR00084">
    <property type="entry name" value="ruvA"/>
    <property type="match status" value="1"/>
</dbReference>
<dbReference type="Gene3D" id="1.10.150.20">
    <property type="entry name" value="5' to 3' exonuclease, C-terminal subdomain"/>
    <property type="match status" value="1"/>
</dbReference>
<comment type="subcellular location">
    <subcellularLocation>
        <location evidence="6">Cytoplasm</location>
    </subcellularLocation>
</comment>
<dbReference type="STRING" id="317619.GCA_000332315_04159"/>
<dbReference type="GO" id="GO:0048476">
    <property type="term" value="C:Holliday junction resolvase complex"/>
    <property type="evidence" value="ECO:0007669"/>
    <property type="project" value="UniProtKB-UniRule"/>
</dbReference>
<dbReference type="InterPro" id="IPR011114">
    <property type="entry name" value="RuvA_C"/>
</dbReference>
<dbReference type="SUPFAM" id="SSF47781">
    <property type="entry name" value="RuvA domain 2-like"/>
    <property type="match status" value="1"/>
</dbReference>
<dbReference type="HAMAP" id="MF_00031">
    <property type="entry name" value="DNA_HJ_migration_RuvA"/>
    <property type="match status" value="1"/>
</dbReference>
<keyword evidence="8" id="KW-0378">Hydrolase</keyword>
<dbReference type="GO" id="GO:0006310">
    <property type="term" value="P:DNA recombination"/>
    <property type="evidence" value="ECO:0007669"/>
    <property type="project" value="UniProtKB-UniRule"/>
</dbReference>
<organism evidence="8 9">
    <name type="scientific">Prochlorothrix hollandica PCC 9006 = CALU 1027</name>
    <dbReference type="NCBI Taxonomy" id="317619"/>
    <lineage>
        <taxon>Bacteria</taxon>
        <taxon>Bacillati</taxon>
        <taxon>Cyanobacteriota</taxon>
        <taxon>Cyanophyceae</taxon>
        <taxon>Prochlorotrichales</taxon>
        <taxon>Prochlorotrichaceae</taxon>
        <taxon>Prochlorothrix</taxon>
    </lineage>
</organism>
<keyword evidence="8" id="KW-0547">Nucleotide-binding</keyword>
<dbReference type="Pfam" id="PF01330">
    <property type="entry name" value="RuvA_N"/>
    <property type="match status" value="1"/>
</dbReference>
<comment type="function">
    <text evidence="6">The RuvA-RuvB-RuvC complex processes Holliday junction (HJ) DNA during genetic recombination and DNA repair, while the RuvA-RuvB complex plays an important role in the rescue of blocked DNA replication forks via replication fork reversal (RFR). RuvA specifically binds to HJ cruciform DNA, conferring on it an open structure. The RuvB hexamer acts as an ATP-dependent pump, pulling dsDNA into and through the RuvAB complex. HJ branch migration allows RuvC to scan DNA until it finds its consensus sequence, where it cleaves and resolves the cruciform DNA.</text>
</comment>
<dbReference type="GO" id="GO:0000400">
    <property type="term" value="F:four-way junction DNA binding"/>
    <property type="evidence" value="ECO:0007669"/>
    <property type="project" value="UniProtKB-UniRule"/>
</dbReference>
<proteinExistence type="inferred from homology"/>
<reference evidence="8" key="1">
    <citation type="submission" date="2012-04" db="EMBL/GenBank/DDBJ databases">
        <authorList>
            <person name="Borisov I.G."/>
            <person name="Ivanikova N.V."/>
            <person name="Pinevich A.V."/>
        </authorList>
    </citation>
    <scope>NUCLEOTIDE SEQUENCE [LARGE SCALE GENOMIC DNA]</scope>
    <source>
        <strain evidence="8">CALU 1027</strain>
    </source>
</reference>
<dbReference type="GO" id="GO:0005524">
    <property type="term" value="F:ATP binding"/>
    <property type="evidence" value="ECO:0007669"/>
    <property type="project" value="InterPro"/>
</dbReference>
<dbReference type="Gene3D" id="2.40.50.140">
    <property type="entry name" value="Nucleic acid-binding proteins"/>
    <property type="match status" value="1"/>
</dbReference>
<keyword evidence="2 6" id="KW-0227">DNA damage</keyword>
<keyword evidence="1 6" id="KW-0963">Cytoplasm</keyword>
<feature type="domain" description="Helix-hairpin-helix DNA-binding motif class 1" evidence="7">
    <location>
        <begin position="112"/>
        <end position="131"/>
    </location>
</feature>
<dbReference type="AlphaFoldDB" id="A0A0M2Q4N1"/>
<evidence type="ECO:0000259" key="7">
    <source>
        <dbReference type="SMART" id="SM00278"/>
    </source>
</evidence>
<dbReference type="CDD" id="cd14332">
    <property type="entry name" value="UBA_RuvA_C"/>
    <property type="match status" value="1"/>
</dbReference>
<name>A0A0M2Q4N1_PROHO</name>
<dbReference type="RefSeq" id="WP_016923854.1">
    <property type="nucleotide sequence ID" value="NZ_KB235941.1"/>
</dbReference>
<comment type="caution">
    <text evidence="6">Lacks conserved residue(s) required for the propagation of feature annotation.</text>
</comment>
<evidence type="ECO:0000313" key="8">
    <source>
        <dbReference type="EMBL" id="KKJ01542.1"/>
    </source>
</evidence>
<sequence>MLSYLKGTIVQIQKINNRVVVVLEVNNLAYEVQIHSRLHQQLPALGEPTQLFSHLQVRDDQWTLYGFGSSAERDLFRQLISVSGIGAQMGMALLDTLELGALVQAIVGNNSRALTRAPGVGKKTADRIVLELKTKLAQWRESAGLSTAPTALPQGDIQEDVEMTLLALGYSEGEIIQALQAVGETTALAKGAAAEDWIRESIAWLSR</sequence>
<dbReference type="GO" id="GO:0005737">
    <property type="term" value="C:cytoplasm"/>
    <property type="evidence" value="ECO:0007669"/>
    <property type="project" value="UniProtKB-SubCell"/>
</dbReference>
<dbReference type="InterPro" id="IPR012340">
    <property type="entry name" value="NA-bd_OB-fold"/>
</dbReference>
<evidence type="ECO:0000256" key="2">
    <source>
        <dbReference type="ARBA" id="ARBA00022763"/>
    </source>
</evidence>
<evidence type="ECO:0000256" key="6">
    <source>
        <dbReference type="HAMAP-Rule" id="MF_00031"/>
    </source>
</evidence>
<comment type="similarity">
    <text evidence="6">Belongs to the RuvA family.</text>
</comment>
<comment type="subunit">
    <text evidence="6">Homotetramer. Forms an RuvA(8)-RuvB(12)-Holliday junction (HJ) complex. HJ DNA is sandwiched between 2 RuvA tetramers; dsDNA enters through RuvA and exits via RuvB. An RuvB hexamer assembles on each DNA strand where it exits the tetramer. Each RuvB hexamer is contacted by two RuvA subunits (via domain III) on 2 adjacent RuvB subunits; this complex drives branch migration. In the full resolvosome a probable DNA-RuvA(4)-RuvB(12)-RuvC(2) complex forms which resolves the HJ.</text>
</comment>
<dbReference type="InterPro" id="IPR003583">
    <property type="entry name" value="Hlx-hairpin-Hlx_DNA-bd_motif"/>
</dbReference>
<keyword evidence="5 6" id="KW-0234">DNA repair</keyword>
<protein>
    <recommendedName>
        <fullName evidence="6">Holliday junction branch migration complex subunit RuvA</fullName>
    </recommendedName>
</protein>
<dbReference type="SMART" id="SM00278">
    <property type="entry name" value="HhH1"/>
    <property type="match status" value="2"/>
</dbReference>
<comment type="caution">
    <text evidence="8">The sequence shown here is derived from an EMBL/GenBank/DDBJ whole genome shotgun (WGS) entry which is preliminary data.</text>
</comment>
<dbReference type="SUPFAM" id="SSF50249">
    <property type="entry name" value="Nucleic acid-binding proteins"/>
    <property type="match status" value="1"/>
</dbReference>
<evidence type="ECO:0000256" key="4">
    <source>
        <dbReference type="ARBA" id="ARBA00023172"/>
    </source>
</evidence>
<keyword evidence="4 6" id="KW-0233">DNA recombination</keyword>
<dbReference type="OrthoDB" id="5293449at2"/>
<keyword evidence="8" id="KW-0067">ATP-binding</keyword>
<keyword evidence="8" id="KW-0347">Helicase</keyword>
<dbReference type="EMBL" id="AJTX02000002">
    <property type="protein sequence ID" value="KKJ01542.1"/>
    <property type="molecule type" value="Genomic_DNA"/>
</dbReference>
<evidence type="ECO:0000256" key="1">
    <source>
        <dbReference type="ARBA" id="ARBA00022490"/>
    </source>
</evidence>
<evidence type="ECO:0000313" key="9">
    <source>
        <dbReference type="Proteomes" id="UP000034681"/>
    </source>
</evidence>
<dbReference type="GO" id="GO:0009379">
    <property type="term" value="C:Holliday junction helicase complex"/>
    <property type="evidence" value="ECO:0007669"/>
    <property type="project" value="InterPro"/>
</dbReference>
<evidence type="ECO:0000256" key="3">
    <source>
        <dbReference type="ARBA" id="ARBA00023125"/>
    </source>
</evidence>
<dbReference type="InterPro" id="IPR013849">
    <property type="entry name" value="DNA_helicase_Holl-junc_RuvA_I"/>
</dbReference>
<gene>
    <name evidence="6" type="primary">ruvA</name>
    <name evidence="8" type="ORF">PROH_04390</name>
</gene>
<feature type="domain" description="Helix-hairpin-helix DNA-binding motif class 1" evidence="7">
    <location>
        <begin position="77"/>
        <end position="96"/>
    </location>
</feature>
<keyword evidence="3 6" id="KW-0238">DNA-binding</keyword>
<dbReference type="eggNOG" id="COG0632">
    <property type="taxonomic scope" value="Bacteria"/>
</dbReference>
<dbReference type="Pfam" id="PF14520">
    <property type="entry name" value="HHH_5"/>
    <property type="match status" value="1"/>
</dbReference>
<dbReference type="InterPro" id="IPR000085">
    <property type="entry name" value="RuvA"/>
</dbReference>
<evidence type="ECO:0000256" key="5">
    <source>
        <dbReference type="ARBA" id="ARBA00023204"/>
    </source>
</evidence>
<feature type="region of interest" description="Domain III" evidence="6">
    <location>
        <begin position="149"/>
        <end position="207"/>
    </location>
</feature>
<dbReference type="GO" id="GO:0006281">
    <property type="term" value="P:DNA repair"/>
    <property type="evidence" value="ECO:0007669"/>
    <property type="project" value="UniProtKB-UniRule"/>
</dbReference>
<keyword evidence="9" id="KW-1185">Reference proteome</keyword>
<dbReference type="Pfam" id="PF07499">
    <property type="entry name" value="RuvA_C"/>
    <property type="match status" value="1"/>
</dbReference>
<dbReference type="InterPro" id="IPR010994">
    <property type="entry name" value="RuvA_2-like"/>
</dbReference>
<comment type="domain">
    <text evidence="6">Has three domains with a flexible linker between the domains II and III and assumes an 'L' shape. Domain III is highly mobile and contacts RuvB.</text>
</comment>